<name>A0A6C0P2Z2_9BACL</name>
<dbReference type="InterPro" id="IPR038344">
    <property type="entry name" value="EF-G_N_sf"/>
</dbReference>
<protein>
    <submittedName>
        <fullName evidence="3">FusB/FusC family EF-G-binding protein</fullName>
    </submittedName>
</protein>
<reference evidence="3 4" key="1">
    <citation type="submission" date="2020-02" db="EMBL/GenBank/DDBJ databases">
        <title>Paenibacillus sp. nov., isolated from rhizosphere soil of tomato.</title>
        <authorList>
            <person name="Weon H.-Y."/>
            <person name="Lee S.A."/>
        </authorList>
    </citation>
    <scope>NUCLEOTIDE SEQUENCE [LARGE SCALE GENOMIC DNA]</scope>
    <source>
        <strain evidence="3 4">14171R-81</strain>
    </source>
</reference>
<sequence>MREPFIRNHEYNFIHKQADYVLHTLRTVGDPKVVASVRSNAQAKVAELFPTITDHRRTMLESVADLKSGEDFQKYMEALEPYRIAFPPITTKEIQKLFPKNKKLKLPDLAQIDFRHVSYLSWIDIATNKMFIVYPAGGQFVGLEGRYTASNKKSYCFACNRLEEVVLFSAIHKKKPANASPDYYKTVGNYICINGDQCNKNVTDVAALEKFIESVHS</sequence>
<dbReference type="AlphaFoldDB" id="A0A6C0P2Z2"/>
<dbReference type="Pfam" id="PF07299">
    <property type="entry name" value="EF-G-binding_N"/>
    <property type="match status" value="1"/>
</dbReference>
<evidence type="ECO:0000259" key="1">
    <source>
        <dbReference type="Pfam" id="PF07299"/>
    </source>
</evidence>
<dbReference type="RefSeq" id="WP_162642709.1">
    <property type="nucleotide sequence ID" value="NZ_CP048286.1"/>
</dbReference>
<organism evidence="3 4">
    <name type="scientific">Paenibacillus rhizovicinus</name>
    <dbReference type="NCBI Taxonomy" id="2704463"/>
    <lineage>
        <taxon>Bacteria</taxon>
        <taxon>Bacillati</taxon>
        <taxon>Bacillota</taxon>
        <taxon>Bacilli</taxon>
        <taxon>Bacillales</taxon>
        <taxon>Paenibacillaceae</taxon>
        <taxon>Paenibacillus</taxon>
    </lineage>
</organism>
<dbReference type="Proteomes" id="UP000479114">
    <property type="component" value="Chromosome"/>
</dbReference>
<feature type="domain" description="Elongation factor G-binding protein N-terminal" evidence="1">
    <location>
        <begin position="5"/>
        <end position="87"/>
    </location>
</feature>
<dbReference type="CDD" id="cd16342">
    <property type="entry name" value="FusC_FusB"/>
    <property type="match status" value="1"/>
</dbReference>
<dbReference type="Gene3D" id="1.20.1280.250">
    <property type="match status" value="1"/>
</dbReference>
<dbReference type="InterPro" id="IPR032330">
    <property type="entry name" value="EF-G-binding_C"/>
</dbReference>
<dbReference type="Pfam" id="PF16571">
    <property type="entry name" value="FBP_C"/>
    <property type="match status" value="1"/>
</dbReference>
<evidence type="ECO:0000313" key="4">
    <source>
        <dbReference type="Proteomes" id="UP000479114"/>
    </source>
</evidence>
<proteinExistence type="predicted"/>
<dbReference type="KEGG" id="prz:GZH47_20020"/>
<feature type="domain" description="Elongation factor G-binding protein C-terminal treble-clef zinc-finger" evidence="2">
    <location>
        <begin position="101"/>
        <end position="205"/>
    </location>
</feature>
<accession>A0A6C0P2Z2</accession>
<dbReference type="EMBL" id="CP048286">
    <property type="protein sequence ID" value="QHW32868.1"/>
    <property type="molecule type" value="Genomic_DNA"/>
</dbReference>
<evidence type="ECO:0000313" key="3">
    <source>
        <dbReference type="EMBL" id="QHW32868.1"/>
    </source>
</evidence>
<evidence type="ECO:0000259" key="2">
    <source>
        <dbReference type="Pfam" id="PF16571"/>
    </source>
</evidence>
<keyword evidence="4" id="KW-1185">Reference proteome</keyword>
<gene>
    <name evidence="3" type="ORF">GZH47_20020</name>
</gene>
<dbReference type="InterPro" id="IPR010841">
    <property type="entry name" value="EF-G-binding_N"/>
</dbReference>